<name>A0ABR7CMR8_9BACT</name>
<sequence>MYRTEETAATIPAGEYVARYRNAEKFIVFCQACSRYGACWACPPHGFDADEYLSGYRTALIIGTRIIPEPSARAECATPEQGRQAGQRMIVEVRRTLDARLLELERKYPGSRAFYAGTCHLCPEETCARSEGRPCRYPDRIRPSLESLGFDIGKTASELLGIELKWSEPGSSGLPEYFTLVSGFFSSRPANDGSW</sequence>
<evidence type="ECO:0000313" key="1">
    <source>
        <dbReference type="EMBL" id="MBC5616959.1"/>
    </source>
</evidence>
<gene>
    <name evidence="1" type="ORF">H8S08_08015</name>
</gene>
<dbReference type="RefSeq" id="WP_101572794.1">
    <property type="nucleotide sequence ID" value="NZ_JACOOK010000003.1"/>
</dbReference>
<reference evidence="1 2" key="1">
    <citation type="submission" date="2020-08" db="EMBL/GenBank/DDBJ databases">
        <title>Genome public.</title>
        <authorList>
            <person name="Liu C."/>
            <person name="Sun Q."/>
        </authorList>
    </citation>
    <scope>NUCLEOTIDE SEQUENCE [LARGE SCALE GENOMIC DNA]</scope>
    <source>
        <strain evidence="1 2">New-7</strain>
    </source>
</reference>
<proteinExistence type="predicted"/>
<dbReference type="EMBL" id="JACOOK010000003">
    <property type="protein sequence ID" value="MBC5616959.1"/>
    <property type="molecule type" value="Genomic_DNA"/>
</dbReference>
<evidence type="ECO:0000313" key="2">
    <source>
        <dbReference type="Proteomes" id="UP000636891"/>
    </source>
</evidence>
<keyword evidence="2" id="KW-1185">Reference proteome</keyword>
<accession>A0ABR7CMR8</accession>
<protein>
    <submittedName>
        <fullName evidence="1">DUF2284 domain-containing protein</fullName>
    </submittedName>
</protein>
<dbReference type="InterPro" id="IPR019271">
    <property type="entry name" value="DUF2284_metal-binding"/>
</dbReference>
<dbReference type="Proteomes" id="UP000636891">
    <property type="component" value="Unassembled WGS sequence"/>
</dbReference>
<organism evidence="1 2">
    <name type="scientific">Alistipes hominis</name>
    <dbReference type="NCBI Taxonomy" id="2763015"/>
    <lineage>
        <taxon>Bacteria</taxon>
        <taxon>Pseudomonadati</taxon>
        <taxon>Bacteroidota</taxon>
        <taxon>Bacteroidia</taxon>
        <taxon>Bacteroidales</taxon>
        <taxon>Rikenellaceae</taxon>
        <taxon>Alistipes</taxon>
    </lineage>
</organism>
<comment type="caution">
    <text evidence="1">The sequence shown here is derived from an EMBL/GenBank/DDBJ whole genome shotgun (WGS) entry which is preliminary data.</text>
</comment>
<dbReference type="Pfam" id="PF10050">
    <property type="entry name" value="DUF2284"/>
    <property type="match status" value="1"/>
</dbReference>